<evidence type="ECO:0000259" key="7">
    <source>
        <dbReference type="PROSITE" id="PS50893"/>
    </source>
</evidence>
<dbReference type="GO" id="GO:0005524">
    <property type="term" value="F:ATP binding"/>
    <property type="evidence" value="ECO:0007669"/>
    <property type="project" value="UniProtKB-KW"/>
</dbReference>
<dbReference type="SMART" id="SM00382">
    <property type="entry name" value="AAA"/>
    <property type="match status" value="1"/>
</dbReference>
<dbReference type="SUPFAM" id="SSF52540">
    <property type="entry name" value="P-loop containing nucleoside triphosphate hydrolases"/>
    <property type="match status" value="1"/>
</dbReference>
<dbReference type="InterPro" id="IPR003439">
    <property type="entry name" value="ABC_transporter-like_ATP-bd"/>
</dbReference>
<evidence type="ECO:0000256" key="5">
    <source>
        <dbReference type="ARBA" id="ARBA00022741"/>
    </source>
</evidence>
<reference evidence="8" key="1">
    <citation type="journal article" date="2015" name="Int. J. Syst. Evol. Microbiol.">
        <title>Rhizobium oryzicola sp. nov., potential plant-growth-promoting endophytic bacteria isolated from rice roots.</title>
        <authorList>
            <person name="Zhang X.X."/>
            <person name="Gao J.S."/>
            <person name="Cao Y.H."/>
            <person name="Sheirdil R.A."/>
            <person name="Wang X.C."/>
            <person name="Zhang L."/>
        </authorList>
    </citation>
    <scope>NUCLEOTIDE SEQUENCE</scope>
    <source>
        <strain evidence="8">05753</strain>
    </source>
</reference>
<evidence type="ECO:0000256" key="4">
    <source>
        <dbReference type="ARBA" id="ARBA00022519"/>
    </source>
</evidence>
<comment type="subcellular location">
    <subcellularLocation>
        <location evidence="1">Cell inner membrane</location>
        <topology evidence="1">Peripheral membrane protein</topology>
    </subcellularLocation>
</comment>
<dbReference type="Pfam" id="PF08402">
    <property type="entry name" value="TOBE_2"/>
    <property type="match status" value="1"/>
</dbReference>
<dbReference type="PROSITE" id="PS50893">
    <property type="entry name" value="ABC_TRANSPORTER_2"/>
    <property type="match status" value="1"/>
</dbReference>
<dbReference type="InterPro" id="IPR017871">
    <property type="entry name" value="ABC_transporter-like_CS"/>
</dbReference>
<dbReference type="InterPro" id="IPR047641">
    <property type="entry name" value="ABC_transpr_MalK/UgpC-like"/>
</dbReference>
<reference evidence="8" key="2">
    <citation type="submission" date="2023-07" db="EMBL/GenBank/DDBJ databases">
        <authorList>
            <person name="Sun H."/>
        </authorList>
    </citation>
    <scope>NUCLEOTIDE SEQUENCE</scope>
    <source>
        <strain evidence="8">05753</strain>
    </source>
</reference>
<evidence type="ECO:0000313" key="8">
    <source>
        <dbReference type="EMBL" id="MDO1582875.1"/>
    </source>
</evidence>
<keyword evidence="4" id="KW-1003">Cell membrane</keyword>
<dbReference type="NCBIfam" id="NF008653">
    <property type="entry name" value="PRK11650.1"/>
    <property type="match status" value="1"/>
</dbReference>
<keyword evidence="5" id="KW-0547">Nucleotide-binding</keyword>
<dbReference type="InterPro" id="IPR013611">
    <property type="entry name" value="Transp-assoc_OB_typ2"/>
</dbReference>
<sequence>MADVSLRGVKKQFGSLSVIKGVDLDVKDGEFCVFVGPSGCGKSTLLRMIAGLEDISSGELKIGGADMTKVGPSERGVAMVFQSYALYPHMTVKENIGFGLKMTGHSKALIEERTAKAAKMLQLNALLERKPGQLSGGQRQRVAIGRAIVREPEVFLFDEPLSNLDAALRVQMRTELSGLHQDLKATMIYVTHDQVEAMTMADKIVVLSAGQIEQVGSPLELYHRPRNLFVAGFIGSPKMNFLTVNVTPAEAGSVSVALPGGATLTLPTHGASVKAGRMTLGIRPEHISAKGQGDAVLSAPVHLAEYLGSETLFFLTLSDGTELAVKADGLASARPGEVMTVGLPAAACHLFDETGLAVINGDLTR</sequence>
<dbReference type="InterPro" id="IPR015855">
    <property type="entry name" value="ABC_transpr_MalK-like"/>
</dbReference>
<keyword evidence="9" id="KW-1185">Reference proteome</keyword>
<dbReference type="PROSITE" id="PS00211">
    <property type="entry name" value="ABC_TRANSPORTER_1"/>
    <property type="match status" value="1"/>
</dbReference>
<evidence type="ECO:0000256" key="3">
    <source>
        <dbReference type="ARBA" id="ARBA00022448"/>
    </source>
</evidence>
<dbReference type="Pfam" id="PF00005">
    <property type="entry name" value="ABC_tran"/>
    <property type="match status" value="1"/>
</dbReference>
<dbReference type="EMBL" id="JAUKWQ010000003">
    <property type="protein sequence ID" value="MDO1582875.1"/>
    <property type="molecule type" value="Genomic_DNA"/>
</dbReference>
<dbReference type="Proteomes" id="UP001169006">
    <property type="component" value="Unassembled WGS sequence"/>
</dbReference>
<dbReference type="RefSeq" id="WP_302077040.1">
    <property type="nucleotide sequence ID" value="NZ_JAUKWQ010000003.1"/>
</dbReference>
<dbReference type="SUPFAM" id="SSF50331">
    <property type="entry name" value="MOP-like"/>
    <property type="match status" value="1"/>
</dbReference>
<gene>
    <name evidence="8" type="primary">ugpC</name>
    <name evidence="8" type="ORF">Q2T52_12355</name>
</gene>
<accession>A0ABT8SX43</accession>
<dbReference type="Gene3D" id="2.40.50.100">
    <property type="match status" value="1"/>
</dbReference>
<evidence type="ECO:0000256" key="2">
    <source>
        <dbReference type="ARBA" id="ARBA00005417"/>
    </source>
</evidence>
<proteinExistence type="inferred from homology"/>
<name>A0ABT8SX43_9HYPH</name>
<dbReference type="Gene3D" id="2.40.50.140">
    <property type="entry name" value="Nucleic acid-binding proteins"/>
    <property type="match status" value="1"/>
</dbReference>
<keyword evidence="6 8" id="KW-0067">ATP-binding</keyword>
<dbReference type="PANTHER" id="PTHR43875:SF3">
    <property type="entry name" value="MALTOSE_MALTODEXTRIN IMPORT ATP-BINDING PROTEIN MALK"/>
    <property type="match status" value="1"/>
</dbReference>
<dbReference type="Gene3D" id="3.40.50.300">
    <property type="entry name" value="P-loop containing nucleotide triphosphate hydrolases"/>
    <property type="match status" value="1"/>
</dbReference>
<dbReference type="InterPro" id="IPR027417">
    <property type="entry name" value="P-loop_NTPase"/>
</dbReference>
<dbReference type="CDD" id="cd03301">
    <property type="entry name" value="ABC_MalK_N"/>
    <property type="match status" value="1"/>
</dbReference>
<organism evidence="8 9">
    <name type="scientific">Rhizobium oryzicola</name>
    <dbReference type="NCBI Taxonomy" id="1232668"/>
    <lineage>
        <taxon>Bacteria</taxon>
        <taxon>Pseudomonadati</taxon>
        <taxon>Pseudomonadota</taxon>
        <taxon>Alphaproteobacteria</taxon>
        <taxon>Hyphomicrobiales</taxon>
        <taxon>Rhizobiaceae</taxon>
        <taxon>Rhizobium/Agrobacterium group</taxon>
        <taxon>Rhizobium</taxon>
    </lineage>
</organism>
<comment type="caution">
    <text evidence="8">The sequence shown here is derived from an EMBL/GenBank/DDBJ whole genome shotgun (WGS) entry which is preliminary data.</text>
</comment>
<dbReference type="PANTHER" id="PTHR43875">
    <property type="entry name" value="MALTODEXTRIN IMPORT ATP-BINDING PROTEIN MSMX"/>
    <property type="match status" value="1"/>
</dbReference>
<keyword evidence="4" id="KW-0472">Membrane</keyword>
<comment type="similarity">
    <text evidence="2">Belongs to the ABC transporter superfamily.</text>
</comment>
<protein>
    <submittedName>
        <fullName evidence="8">Sn-glycerol-3-phosphate ABC transporter ATP-binding protein UgpC</fullName>
    </submittedName>
</protein>
<feature type="domain" description="ABC transporter" evidence="7">
    <location>
        <begin position="4"/>
        <end position="234"/>
    </location>
</feature>
<evidence type="ECO:0000313" key="9">
    <source>
        <dbReference type="Proteomes" id="UP001169006"/>
    </source>
</evidence>
<evidence type="ECO:0000256" key="1">
    <source>
        <dbReference type="ARBA" id="ARBA00004417"/>
    </source>
</evidence>
<evidence type="ECO:0000256" key="6">
    <source>
        <dbReference type="ARBA" id="ARBA00022840"/>
    </source>
</evidence>
<keyword evidence="3" id="KW-0813">Transport</keyword>
<keyword evidence="4" id="KW-0997">Cell inner membrane</keyword>
<dbReference type="InterPro" id="IPR003593">
    <property type="entry name" value="AAA+_ATPase"/>
</dbReference>
<dbReference type="InterPro" id="IPR008995">
    <property type="entry name" value="Mo/tungstate-bd_C_term_dom"/>
</dbReference>
<dbReference type="InterPro" id="IPR012340">
    <property type="entry name" value="NA-bd_OB-fold"/>
</dbReference>